<comment type="caution">
    <text evidence="2">The sequence shown here is derived from an EMBL/GenBank/DDBJ whole genome shotgun (WGS) entry which is preliminary data.</text>
</comment>
<accession>A0ABU5N319</accession>
<proteinExistence type="predicted"/>
<dbReference type="Gene3D" id="1.25.40.10">
    <property type="entry name" value="Tetratricopeptide repeat domain"/>
    <property type="match status" value="2"/>
</dbReference>
<keyword evidence="3" id="KW-1185">Reference proteome</keyword>
<name>A0ABU5N319_9MICO</name>
<dbReference type="Pfam" id="PF12770">
    <property type="entry name" value="CHAT"/>
    <property type="match status" value="1"/>
</dbReference>
<organism evidence="2 3">
    <name type="scientific">Microbacterium aquimaris</name>
    <dbReference type="NCBI Taxonomy" id="459816"/>
    <lineage>
        <taxon>Bacteria</taxon>
        <taxon>Bacillati</taxon>
        <taxon>Actinomycetota</taxon>
        <taxon>Actinomycetes</taxon>
        <taxon>Micrococcales</taxon>
        <taxon>Microbacteriaceae</taxon>
        <taxon>Microbacterium</taxon>
    </lineage>
</organism>
<dbReference type="Proteomes" id="UP001291912">
    <property type="component" value="Unassembled WGS sequence"/>
</dbReference>
<dbReference type="RefSeq" id="WP_322597476.1">
    <property type="nucleotide sequence ID" value="NZ_BAAAPT010000001.1"/>
</dbReference>
<dbReference type="InterPro" id="IPR011990">
    <property type="entry name" value="TPR-like_helical_dom_sf"/>
</dbReference>
<reference evidence="2 3" key="1">
    <citation type="submission" date="2023-10" db="EMBL/GenBank/DDBJ databases">
        <title>Microbacterium xanthum sp. nov., isolated from seaweed.</title>
        <authorList>
            <person name="Lee S.D."/>
        </authorList>
    </citation>
    <scope>NUCLEOTIDE SEQUENCE [LARGE SCALE GENOMIC DNA]</scope>
    <source>
        <strain evidence="2 3">KCTC 19124</strain>
    </source>
</reference>
<evidence type="ECO:0000259" key="1">
    <source>
        <dbReference type="Pfam" id="PF12770"/>
    </source>
</evidence>
<sequence>MRDDEGVGMDATRLHEQAVAQCIDGRYATAQRTLDRAARLTDDRDLLARICGTRAIALQRTGRPEAAEKLLHDTLAEPGLSAHTEAILLGQLGGLANYGGRLEEGERWLGLAIERLAGDAVAASRIRMNRSLVRMQQRRLAAAAEDLDAAVAVFTENGLTTDAAQARHNLGYTALLEGDLVRALRDMNAARAEAANSPVAEAIGAMDRAEVFRDAGLTTEAEELFRQAAAIFGSNRMPQSRAEAEFHLARSLLAHDPVESARVAGDAARRFRALGNDAWASRAEAVRLRARFGTDRAGRRATRRPVSGEAAERVAVELVSHGFRSEAAALRIAAALAAVQEGDAAAPAPRVPASAPMEVRVLGDELKAARAAARGRAAEARRHAATGLDRLAAWQSTFGSIDLQTSVAMYGTDLVFTGLRSAVATRRPEIVFEWSERARHLSQQVVPLRPPPDPEMAETLAELRMLRAEDPAGDWLSSPRAAHLRDRAREHQWTSVGTSRIDERVGLAVFRDALDDETALVAYVYTGAEIVALVVDGSGAEVVELGGDPVIRDLQKGLRADLDVAASVRTGSMAAVVRRSLDARLAALSVALLDEPLRRTSARRLVVTAPGLLNGIPWSMLPGMRGRVFTLAASASQWFHRRDSSASTEASRAGFAVGPRVARGGEEARLGASAWKRAPVVEEEAATVSRVTELAGAVDVLHIAAHGRHAVDNPMFSGLELSDGALFGYDIDLIPRVPSTVVLSACEVGRSAVRWGEEAVGMARVWLHAGSASVIAAPAIVADDVACELLGSMHVELAAGLAPAEALAVASDRLGVVSPFQAHGAGF</sequence>
<gene>
    <name evidence="2" type="ORF">R2Q92_00600</name>
</gene>
<protein>
    <submittedName>
        <fullName evidence="2">CHAT domain-containing protein</fullName>
    </submittedName>
</protein>
<dbReference type="InterPro" id="IPR024983">
    <property type="entry name" value="CHAT_dom"/>
</dbReference>
<feature type="domain" description="CHAT" evidence="1">
    <location>
        <begin position="585"/>
        <end position="812"/>
    </location>
</feature>
<evidence type="ECO:0000313" key="3">
    <source>
        <dbReference type="Proteomes" id="UP001291912"/>
    </source>
</evidence>
<dbReference type="SUPFAM" id="SSF48452">
    <property type="entry name" value="TPR-like"/>
    <property type="match status" value="2"/>
</dbReference>
<dbReference type="EMBL" id="JAWJYN010000001">
    <property type="protein sequence ID" value="MDZ8160317.1"/>
    <property type="molecule type" value="Genomic_DNA"/>
</dbReference>
<evidence type="ECO:0000313" key="2">
    <source>
        <dbReference type="EMBL" id="MDZ8160317.1"/>
    </source>
</evidence>